<dbReference type="Gene3D" id="2.70.98.60">
    <property type="entry name" value="alpha-galactosidase from lactobacil brevis"/>
    <property type="match status" value="1"/>
</dbReference>
<dbReference type="Gene3D" id="3.20.20.70">
    <property type="entry name" value="Aldolase class I"/>
    <property type="match status" value="1"/>
</dbReference>
<dbReference type="InterPro" id="IPR038417">
    <property type="entry name" value="Alpga-gal_N_sf"/>
</dbReference>
<evidence type="ECO:0000256" key="3">
    <source>
        <dbReference type="ARBA" id="ARBA00022801"/>
    </source>
</evidence>
<dbReference type="RefSeq" id="WP_254419865.1">
    <property type="nucleotide sequence ID" value="NZ_BAAAJB010000049.1"/>
</dbReference>
<dbReference type="Pfam" id="PF16875">
    <property type="entry name" value="Glyco_hydro_36N"/>
    <property type="match status" value="1"/>
</dbReference>
<name>A0ABY5DCS5_9ACTN</name>
<keyword evidence="4 5" id="KW-0326">Glycosidase</keyword>
<comment type="catalytic activity">
    <reaction evidence="1 5">
        <text>Hydrolysis of terminal, non-reducing alpha-D-galactose residues in alpha-D-galactosides, including galactose oligosaccharides, galactomannans and galactolipids.</text>
        <dbReference type="EC" id="3.2.1.22"/>
    </reaction>
</comment>
<sequence>MTHHRTIELRAAGTALVLGVPDSGLPHVLHWGADLPDLEGLAAAASPAAANNGVDTPAWISLLPTQGEGWRGHPGLSGHHEGRVTYPRWHRVEVVVDPMEGADTGADGAVGAGDRAGAGGQATVTAEGGGLRIRCELRLEASGLVRARNTVTNLDPDPWTLDALHVTLPLPREAEEVLDLTGRWVRERSPQRQPLSMGTRMRASRRGRSGHDAPLLLTAGSTGFGFRHGEVWGVHTAWSGDHVHLAERLPEGAGQADAVIAGGELLHPGEVRLVRGQSYSTPWVFLSWSDRGLDGMSARVHRWLRARPEHSRAPRPVVLNTWEAVYFDHDLTRLTELADTAARIGVERFVLDDGWFRGRRDDTAGLGDWTVDPDVWPDGLHPLFDHVRALGMEVGLWVEPEMVNPDSDLARAHPDWLLAPEDHLPPPSRNQQVLDLGRPEVLEHVFGRLDSLVTEYRPDYLKWDHNRDLMEAVHRPTGSAGVHGQTHAVYALLDRLREHHPGLEIESCSSGGGRVDLGILARTDRVWASDNNDPLERLAIQRWTGLLLPPELVGSHVGGPESHTTGRVTALSARLLTSLMSHAGIEWDVTGCSEDELAALTSWIGLYKELRPLLHSGDPVHADPADPAEQLDGVVAPDRGEAVFRYARLASSARALPGRVRLPGLGEDRRYRVTWRREAGCPSTMQQVMPEWFVKGEAVVSGAVLVRSGLQMPGLNPAQALLLHLREV</sequence>
<comment type="similarity">
    <text evidence="5">Belongs to the glycosyl hydrolase.</text>
</comment>
<keyword evidence="10" id="KW-1185">Reference proteome</keyword>
<dbReference type="PROSITE" id="PS00512">
    <property type="entry name" value="ALPHA_GALACTOSIDASE"/>
    <property type="match status" value="1"/>
</dbReference>
<dbReference type="Proteomes" id="UP001055940">
    <property type="component" value="Chromosome"/>
</dbReference>
<dbReference type="InterPro" id="IPR031704">
    <property type="entry name" value="Glyco_hydro_36_N"/>
</dbReference>
<dbReference type="PRINTS" id="PR00743">
    <property type="entry name" value="GLHYDRLASE36"/>
</dbReference>
<dbReference type="SUPFAM" id="SSF51445">
    <property type="entry name" value="(Trans)glycosidases"/>
    <property type="match status" value="1"/>
</dbReference>
<dbReference type="InterPro" id="IPR002252">
    <property type="entry name" value="Glyco_hydro_36"/>
</dbReference>
<dbReference type="InterPro" id="IPR013780">
    <property type="entry name" value="Glyco_hydro_b"/>
</dbReference>
<protein>
    <recommendedName>
        <fullName evidence="2 5">Alpha-galactosidase</fullName>
        <ecNumber evidence="2 5">3.2.1.22</ecNumber>
    </recommendedName>
</protein>
<evidence type="ECO:0000259" key="8">
    <source>
        <dbReference type="Pfam" id="PF16875"/>
    </source>
</evidence>
<dbReference type="Pfam" id="PF16874">
    <property type="entry name" value="Glyco_hydro_36C"/>
    <property type="match status" value="1"/>
</dbReference>
<evidence type="ECO:0000259" key="7">
    <source>
        <dbReference type="Pfam" id="PF16874"/>
    </source>
</evidence>
<dbReference type="InterPro" id="IPR050985">
    <property type="entry name" value="Alpha-glycosidase_related"/>
</dbReference>
<gene>
    <name evidence="9" type="ORF">NE857_04080</name>
</gene>
<dbReference type="PANTHER" id="PTHR43053:SF3">
    <property type="entry name" value="ALPHA-GALACTOSIDASE C-RELATED"/>
    <property type="match status" value="1"/>
</dbReference>
<dbReference type="EC" id="3.2.1.22" evidence="2 5"/>
<proteinExistence type="inferred from homology"/>
<dbReference type="EMBL" id="CP099837">
    <property type="protein sequence ID" value="USY20840.1"/>
    <property type="molecule type" value="Genomic_DNA"/>
</dbReference>
<evidence type="ECO:0000313" key="10">
    <source>
        <dbReference type="Proteomes" id="UP001055940"/>
    </source>
</evidence>
<dbReference type="CDD" id="cd14791">
    <property type="entry name" value="GH36"/>
    <property type="match status" value="1"/>
</dbReference>
<keyword evidence="3 5" id="KW-0378">Hydrolase</keyword>
<feature type="domain" description="Glycosyl hydrolase family 36 C-terminal" evidence="7">
    <location>
        <begin position="634"/>
        <end position="725"/>
    </location>
</feature>
<evidence type="ECO:0000313" key="9">
    <source>
        <dbReference type="EMBL" id="USY20840.1"/>
    </source>
</evidence>
<dbReference type="InterPro" id="IPR031705">
    <property type="entry name" value="Glyco_hydro_36_C"/>
</dbReference>
<feature type="domain" description="Glycosyl hydrolase family 36 N-terminal" evidence="8">
    <location>
        <begin position="24"/>
        <end position="273"/>
    </location>
</feature>
<dbReference type="Gene3D" id="2.60.40.1180">
    <property type="entry name" value="Golgi alpha-mannosidase II"/>
    <property type="match status" value="1"/>
</dbReference>
<evidence type="ECO:0000256" key="4">
    <source>
        <dbReference type="ARBA" id="ARBA00023295"/>
    </source>
</evidence>
<feature type="region of interest" description="Disordered" evidence="6">
    <location>
        <begin position="189"/>
        <end position="214"/>
    </location>
</feature>
<evidence type="ECO:0000256" key="6">
    <source>
        <dbReference type="SAM" id="MobiDB-lite"/>
    </source>
</evidence>
<organism evidence="9 10">
    <name type="scientific">Nocardiopsis exhalans</name>
    <dbReference type="NCBI Taxonomy" id="163604"/>
    <lineage>
        <taxon>Bacteria</taxon>
        <taxon>Bacillati</taxon>
        <taxon>Actinomycetota</taxon>
        <taxon>Actinomycetes</taxon>
        <taxon>Streptosporangiales</taxon>
        <taxon>Nocardiopsidaceae</taxon>
        <taxon>Nocardiopsis</taxon>
    </lineage>
</organism>
<accession>A0ABY5DCS5</accession>
<evidence type="ECO:0000256" key="2">
    <source>
        <dbReference type="ARBA" id="ARBA00012755"/>
    </source>
</evidence>
<dbReference type="PANTHER" id="PTHR43053">
    <property type="entry name" value="GLYCOSIDASE FAMILY 31"/>
    <property type="match status" value="1"/>
</dbReference>
<dbReference type="InterPro" id="IPR000111">
    <property type="entry name" value="Glyco_hydro_27/36_CS"/>
</dbReference>
<evidence type="ECO:0000256" key="1">
    <source>
        <dbReference type="ARBA" id="ARBA00001255"/>
    </source>
</evidence>
<dbReference type="InterPro" id="IPR017853">
    <property type="entry name" value="GH"/>
</dbReference>
<evidence type="ECO:0000256" key="5">
    <source>
        <dbReference type="PIRNR" id="PIRNR005536"/>
    </source>
</evidence>
<dbReference type="PIRSF" id="PIRSF005536">
    <property type="entry name" value="Agal"/>
    <property type="match status" value="1"/>
</dbReference>
<dbReference type="InterPro" id="IPR013785">
    <property type="entry name" value="Aldolase_TIM"/>
</dbReference>
<reference evidence="9" key="1">
    <citation type="submission" date="2022-06" db="EMBL/GenBank/DDBJ databases">
        <authorList>
            <person name="Ping M."/>
        </authorList>
    </citation>
    <scope>NUCLEOTIDE SEQUENCE</scope>
    <source>
        <strain evidence="9">JCM11759T</strain>
    </source>
</reference>
<dbReference type="Pfam" id="PF02065">
    <property type="entry name" value="Melibiase"/>
    <property type="match status" value="1"/>
</dbReference>